<sequence length="98" mass="10586">MDQTRPADDRYLSAAALHDAAGILRGVAFVLEQIDGVFAEDAATDARRVRELAENLARWRPHPAVAAAEEHPGGAPSADESDWAGLLAVYFSNSLRRT</sequence>
<comment type="caution">
    <text evidence="1">The sequence shown here is derived from an EMBL/GenBank/DDBJ whole genome shotgun (WGS) entry which is preliminary data.</text>
</comment>
<evidence type="ECO:0000313" key="1">
    <source>
        <dbReference type="EMBL" id="MDD7968422.1"/>
    </source>
</evidence>
<organism evidence="1 2">
    <name type="scientific">Actinomycetospora lemnae</name>
    <dbReference type="NCBI Taxonomy" id="3019891"/>
    <lineage>
        <taxon>Bacteria</taxon>
        <taxon>Bacillati</taxon>
        <taxon>Actinomycetota</taxon>
        <taxon>Actinomycetes</taxon>
        <taxon>Pseudonocardiales</taxon>
        <taxon>Pseudonocardiaceae</taxon>
        <taxon>Actinomycetospora</taxon>
    </lineage>
</organism>
<protein>
    <submittedName>
        <fullName evidence="1">Uncharacterized protein</fullName>
    </submittedName>
</protein>
<keyword evidence="2" id="KW-1185">Reference proteome</keyword>
<dbReference type="Proteomes" id="UP001300763">
    <property type="component" value="Unassembled WGS sequence"/>
</dbReference>
<name>A0ABT5SZY4_9PSEU</name>
<proteinExistence type="predicted"/>
<gene>
    <name evidence="1" type="ORF">PGB27_24025</name>
</gene>
<dbReference type="EMBL" id="JAQZAO010000012">
    <property type="protein sequence ID" value="MDD7968422.1"/>
    <property type="molecule type" value="Genomic_DNA"/>
</dbReference>
<dbReference type="RefSeq" id="WP_274202953.1">
    <property type="nucleotide sequence ID" value="NZ_JAQZAO010000012.1"/>
</dbReference>
<accession>A0ABT5SZY4</accession>
<reference evidence="1 2" key="1">
    <citation type="submission" date="2023-02" db="EMBL/GenBank/DDBJ databases">
        <title>Genome sequencing required for Actinomycetospora new species description.</title>
        <authorList>
            <person name="Saimee Y."/>
            <person name="Duangmal K."/>
        </authorList>
    </citation>
    <scope>NUCLEOTIDE SEQUENCE [LARGE SCALE GENOMIC DNA]</scope>
    <source>
        <strain evidence="1 2">DW7H6</strain>
    </source>
</reference>
<evidence type="ECO:0000313" key="2">
    <source>
        <dbReference type="Proteomes" id="UP001300763"/>
    </source>
</evidence>